<dbReference type="InterPro" id="IPR027417">
    <property type="entry name" value="P-loop_NTPase"/>
</dbReference>
<protein>
    <submittedName>
        <fullName evidence="6">Zinc ABC transporter ATP-binding protein</fullName>
    </submittedName>
</protein>
<dbReference type="Gene3D" id="3.40.50.300">
    <property type="entry name" value="P-loop containing nucleotide triphosphate hydrolases"/>
    <property type="match status" value="1"/>
</dbReference>
<evidence type="ECO:0000259" key="5">
    <source>
        <dbReference type="PROSITE" id="PS50893"/>
    </source>
</evidence>
<dbReference type="SUPFAM" id="SSF52540">
    <property type="entry name" value="P-loop containing nucleoside triphosphate hydrolases"/>
    <property type="match status" value="1"/>
</dbReference>
<dbReference type="InterPro" id="IPR003593">
    <property type="entry name" value="AAA+_ATPase"/>
</dbReference>
<sequence>MSVVSAVELVNVGFSYGANMVLRDVTARIEPGAYVGIVGPNGSGKTTLIQMIVGLLVPSTGSVAILGKSVEEAQRAGAIGYVSQRPDNAVASFPATVFEVVSNGGIHTADKVQMALQAVDMASFANRLFTQLSGGQRQRVWIARALATQPTILALDEPTTGIDVREQARFYELLAQLNQKQHVTILYVTHDLDVIAKQAQQVLCINGTIACSLSGPDLLSPNMIRSVYGDRMSVIHHHHHGTHT</sequence>
<name>A0A2M8KU46_9BACT</name>
<evidence type="ECO:0000256" key="3">
    <source>
        <dbReference type="ARBA" id="ARBA00022741"/>
    </source>
</evidence>
<dbReference type="InterPro" id="IPR050153">
    <property type="entry name" value="Metal_Ion_Import_ABC"/>
</dbReference>
<evidence type="ECO:0000256" key="4">
    <source>
        <dbReference type="ARBA" id="ARBA00022840"/>
    </source>
</evidence>
<proteinExistence type="inferred from homology"/>
<feature type="domain" description="ABC transporter" evidence="5">
    <location>
        <begin position="7"/>
        <end position="232"/>
    </location>
</feature>
<dbReference type="PANTHER" id="PTHR42734">
    <property type="entry name" value="METAL TRANSPORT SYSTEM ATP-BINDING PROTEIN TM_0124-RELATED"/>
    <property type="match status" value="1"/>
</dbReference>
<organism evidence="6 7">
    <name type="scientific">Candidatus Roizmanbacteria bacterium CG10_big_fil_rev_8_21_14_0_10_45_7</name>
    <dbReference type="NCBI Taxonomy" id="1974854"/>
    <lineage>
        <taxon>Bacteria</taxon>
        <taxon>Candidatus Roizmaniibacteriota</taxon>
    </lineage>
</organism>
<dbReference type="GO" id="GO:0016887">
    <property type="term" value="F:ATP hydrolysis activity"/>
    <property type="evidence" value="ECO:0007669"/>
    <property type="project" value="InterPro"/>
</dbReference>
<dbReference type="PROSITE" id="PS50893">
    <property type="entry name" value="ABC_TRANSPORTER_2"/>
    <property type="match status" value="1"/>
</dbReference>
<dbReference type="GO" id="GO:0005524">
    <property type="term" value="F:ATP binding"/>
    <property type="evidence" value="ECO:0007669"/>
    <property type="project" value="UniProtKB-KW"/>
</dbReference>
<dbReference type="EMBL" id="PFEE01000066">
    <property type="protein sequence ID" value="PJE63462.1"/>
    <property type="molecule type" value="Genomic_DNA"/>
</dbReference>
<evidence type="ECO:0000313" key="7">
    <source>
        <dbReference type="Proteomes" id="UP000231569"/>
    </source>
</evidence>
<dbReference type="PANTHER" id="PTHR42734:SF17">
    <property type="entry name" value="METAL TRANSPORT SYSTEM ATP-BINDING PROTEIN TM_0124-RELATED"/>
    <property type="match status" value="1"/>
</dbReference>
<keyword evidence="3" id="KW-0547">Nucleotide-binding</keyword>
<dbReference type="InterPro" id="IPR003439">
    <property type="entry name" value="ABC_transporter-like_ATP-bd"/>
</dbReference>
<dbReference type="Proteomes" id="UP000231569">
    <property type="component" value="Unassembled WGS sequence"/>
</dbReference>
<dbReference type="PROSITE" id="PS00211">
    <property type="entry name" value="ABC_TRANSPORTER_1"/>
    <property type="match status" value="1"/>
</dbReference>
<evidence type="ECO:0000256" key="2">
    <source>
        <dbReference type="ARBA" id="ARBA00022448"/>
    </source>
</evidence>
<gene>
    <name evidence="6" type="ORF">COU89_03220</name>
</gene>
<comment type="caution">
    <text evidence="6">The sequence shown here is derived from an EMBL/GenBank/DDBJ whole genome shotgun (WGS) entry which is preliminary data.</text>
</comment>
<dbReference type="SMART" id="SM00382">
    <property type="entry name" value="AAA"/>
    <property type="match status" value="1"/>
</dbReference>
<keyword evidence="2" id="KW-0813">Transport</keyword>
<evidence type="ECO:0000313" key="6">
    <source>
        <dbReference type="EMBL" id="PJE63462.1"/>
    </source>
</evidence>
<keyword evidence="4 6" id="KW-0067">ATP-binding</keyword>
<comment type="similarity">
    <text evidence="1">Belongs to the ABC transporter superfamily.</text>
</comment>
<dbReference type="AlphaFoldDB" id="A0A2M8KU46"/>
<dbReference type="FunFam" id="3.40.50.300:FF:000134">
    <property type="entry name" value="Iron-enterobactin ABC transporter ATP-binding protein"/>
    <property type="match status" value="1"/>
</dbReference>
<dbReference type="InterPro" id="IPR017871">
    <property type="entry name" value="ABC_transporter-like_CS"/>
</dbReference>
<evidence type="ECO:0000256" key="1">
    <source>
        <dbReference type="ARBA" id="ARBA00005417"/>
    </source>
</evidence>
<reference evidence="7" key="1">
    <citation type="submission" date="2017-09" db="EMBL/GenBank/DDBJ databases">
        <title>Depth-based differentiation of microbial function through sediment-hosted aquifers and enrichment of novel symbionts in the deep terrestrial subsurface.</title>
        <authorList>
            <person name="Probst A.J."/>
            <person name="Ladd B."/>
            <person name="Jarett J.K."/>
            <person name="Geller-Mcgrath D.E."/>
            <person name="Sieber C.M.K."/>
            <person name="Emerson J.B."/>
            <person name="Anantharaman K."/>
            <person name="Thomas B.C."/>
            <person name="Malmstrom R."/>
            <person name="Stieglmeier M."/>
            <person name="Klingl A."/>
            <person name="Woyke T."/>
            <person name="Ryan C.M."/>
            <person name="Banfield J.F."/>
        </authorList>
    </citation>
    <scope>NUCLEOTIDE SEQUENCE [LARGE SCALE GENOMIC DNA]</scope>
</reference>
<dbReference type="Pfam" id="PF00005">
    <property type="entry name" value="ABC_tran"/>
    <property type="match status" value="1"/>
</dbReference>
<accession>A0A2M8KU46</accession>